<dbReference type="AlphaFoldDB" id="A0A812RGL6"/>
<dbReference type="EMBL" id="CAJNDS010002341">
    <property type="protein sequence ID" value="CAE7441112.1"/>
    <property type="molecule type" value="Genomic_DNA"/>
</dbReference>
<name>A0A812RGL6_9DINO</name>
<sequence>MPWQELRDEVVARRRKDFAQGDKVDTSLWPFMALAHLPEKFLSEEDAMVRLSGEPI</sequence>
<dbReference type="Proteomes" id="UP000604046">
    <property type="component" value="Unassembled WGS sequence"/>
</dbReference>
<proteinExistence type="predicted"/>
<comment type="caution">
    <text evidence="1">The sequence shown here is derived from an EMBL/GenBank/DDBJ whole genome shotgun (WGS) entry which is preliminary data.</text>
</comment>
<keyword evidence="2" id="KW-1185">Reference proteome</keyword>
<accession>A0A812RGL6</accession>
<organism evidence="1 2">
    <name type="scientific">Symbiodinium natans</name>
    <dbReference type="NCBI Taxonomy" id="878477"/>
    <lineage>
        <taxon>Eukaryota</taxon>
        <taxon>Sar</taxon>
        <taxon>Alveolata</taxon>
        <taxon>Dinophyceae</taxon>
        <taxon>Suessiales</taxon>
        <taxon>Symbiodiniaceae</taxon>
        <taxon>Symbiodinium</taxon>
    </lineage>
</organism>
<evidence type="ECO:0000313" key="2">
    <source>
        <dbReference type="Proteomes" id="UP000604046"/>
    </source>
</evidence>
<gene>
    <name evidence="1" type="ORF">SNAT2548_LOCUS23975</name>
</gene>
<dbReference type="OrthoDB" id="423386at2759"/>
<protein>
    <submittedName>
        <fullName evidence="1">Uncharacterized protein</fullName>
    </submittedName>
</protein>
<reference evidence="1" key="1">
    <citation type="submission" date="2021-02" db="EMBL/GenBank/DDBJ databases">
        <authorList>
            <person name="Dougan E. K."/>
            <person name="Rhodes N."/>
            <person name="Thang M."/>
            <person name="Chan C."/>
        </authorList>
    </citation>
    <scope>NUCLEOTIDE SEQUENCE</scope>
</reference>
<evidence type="ECO:0000313" key="1">
    <source>
        <dbReference type="EMBL" id="CAE7441112.1"/>
    </source>
</evidence>